<proteinExistence type="predicted"/>
<dbReference type="SUPFAM" id="SSF51161">
    <property type="entry name" value="Trimeric LpxA-like enzymes"/>
    <property type="match status" value="1"/>
</dbReference>
<keyword evidence="3" id="KW-1185">Reference proteome</keyword>
<evidence type="ECO:0000313" key="3">
    <source>
        <dbReference type="Proteomes" id="UP001139477"/>
    </source>
</evidence>
<dbReference type="EMBL" id="JAMYXC010000130">
    <property type="protein sequence ID" value="MCP1168673.1"/>
    <property type="molecule type" value="Genomic_DNA"/>
</dbReference>
<name>A0A9X2JNQ8_9RHOB</name>
<evidence type="ECO:0000313" key="2">
    <source>
        <dbReference type="EMBL" id="MCP1168673.1"/>
    </source>
</evidence>
<dbReference type="RefSeq" id="WP_253331650.1">
    <property type="nucleotide sequence ID" value="NZ_JAMYXC010000130.1"/>
</dbReference>
<accession>A0A9X2JNQ8</accession>
<dbReference type="PANTHER" id="PTHR13061:SF29">
    <property type="entry name" value="GAMMA CARBONIC ANHYDRASE-LIKE 1, MITOCHONDRIAL-RELATED"/>
    <property type="match status" value="1"/>
</dbReference>
<sequence>MARVYAYDGVVPVVDPTAFVHPEAVLIGDAHVGAGAYVGPGAILRGDFGRVVVGANANLQETCVMHAFPNKDVVIEERGHVGHGAVLHGCRVGENAMVGMNAVIMDDVVIGAESIVAALAFVKAGMQIPPRSMVVGMPAKMIRELTEDEVAWKSQGTAVYTRLAAEAGGKLVACDPLPRAEEGRKRVEAPAYDPKYLATPQK</sequence>
<protein>
    <submittedName>
        <fullName evidence="2">Transferase hexapeptide repeat family protein</fullName>
    </submittedName>
</protein>
<dbReference type="AlphaFoldDB" id="A0A9X2JNQ8"/>
<dbReference type="Proteomes" id="UP001139477">
    <property type="component" value="Unassembled WGS sequence"/>
</dbReference>
<reference evidence="2" key="1">
    <citation type="submission" date="2022-06" db="EMBL/GenBank/DDBJ databases">
        <title>Limimaricola sediminis sp. nov., isolated from an intertidal sediment.</title>
        <authorList>
            <person name="Shao X."/>
        </authorList>
    </citation>
    <scope>NUCLEOTIDE SEQUENCE</scope>
    <source>
        <strain evidence="2">ASW11-118</strain>
    </source>
</reference>
<feature type="region of interest" description="Disordered" evidence="1">
    <location>
        <begin position="182"/>
        <end position="202"/>
    </location>
</feature>
<dbReference type="PANTHER" id="PTHR13061">
    <property type="entry name" value="DYNACTIN SUBUNIT P25"/>
    <property type="match status" value="1"/>
</dbReference>
<dbReference type="InterPro" id="IPR011004">
    <property type="entry name" value="Trimer_LpxA-like_sf"/>
</dbReference>
<gene>
    <name evidence="2" type="ORF">NHG85_09085</name>
</gene>
<evidence type="ECO:0000256" key="1">
    <source>
        <dbReference type="SAM" id="MobiDB-lite"/>
    </source>
</evidence>
<dbReference type="Gene3D" id="2.160.10.10">
    <property type="entry name" value="Hexapeptide repeat proteins"/>
    <property type="match status" value="1"/>
</dbReference>
<dbReference type="CDD" id="cd04745">
    <property type="entry name" value="LbH_paaY_like"/>
    <property type="match status" value="1"/>
</dbReference>
<dbReference type="InterPro" id="IPR050484">
    <property type="entry name" value="Transf_Hexapept/Carb_Anhydrase"/>
</dbReference>
<comment type="caution">
    <text evidence="2">The sequence shown here is derived from an EMBL/GenBank/DDBJ whole genome shotgun (WGS) entry which is preliminary data.</text>
</comment>
<dbReference type="InterPro" id="IPR001451">
    <property type="entry name" value="Hexapep"/>
</dbReference>
<organism evidence="2 3">
    <name type="scientific">Limimaricola litoreus</name>
    <dbReference type="NCBI Taxonomy" id="2955316"/>
    <lineage>
        <taxon>Bacteria</taxon>
        <taxon>Pseudomonadati</taxon>
        <taxon>Pseudomonadota</taxon>
        <taxon>Alphaproteobacteria</taxon>
        <taxon>Rhodobacterales</taxon>
        <taxon>Paracoccaceae</taxon>
        <taxon>Limimaricola</taxon>
    </lineage>
</organism>
<dbReference type="Pfam" id="PF00132">
    <property type="entry name" value="Hexapep"/>
    <property type="match status" value="1"/>
</dbReference>
<dbReference type="GO" id="GO:0016740">
    <property type="term" value="F:transferase activity"/>
    <property type="evidence" value="ECO:0007669"/>
    <property type="project" value="UniProtKB-KW"/>
</dbReference>
<keyword evidence="2" id="KW-0808">Transferase</keyword>